<dbReference type="STRING" id="1051890.A0A3N4LAE2"/>
<dbReference type="EMBL" id="ML121548">
    <property type="protein sequence ID" value="RPB23026.1"/>
    <property type="molecule type" value="Genomic_DNA"/>
</dbReference>
<evidence type="ECO:0000313" key="2">
    <source>
        <dbReference type="EMBL" id="RPB19606.1"/>
    </source>
</evidence>
<evidence type="ECO:0000313" key="4">
    <source>
        <dbReference type="Proteomes" id="UP000267821"/>
    </source>
</evidence>
<sequence>MSKASSITGAAKVVPTQYDSIGQTYTPVTYLPTVRLTTSNIWDTVTPLLTSCSSKPVRALDIACGTGFYTRSLLERGADFVVGSDISTSMVDTARTQSIHLQNSITYFVADASFPAFPPKETMAGQTLPKGELFDVVTGISCTQLLSGYLDKYIQY</sequence>
<dbReference type="EMBL" id="ML121587">
    <property type="protein sequence ID" value="RPB19606.1"/>
    <property type="molecule type" value="Genomic_DNA"/>
</dbReference>
<protein>
    <submittedName>
        <fullName evidence="2">S-adenosyl-L-methionine-dependent methyltransferase</fullName>
    </submittedName>
</protein>
<evidence type="ECO:0000313" key="3">
    <source>
        <dbReference type="EMBL" id="RPB23026.1"/>
    </source>
</evidence>
<name>A0A3N4LAE2_9PEZI</name>
<gene>
    <name evidence="3" type="ORF">L211DRAFT_292151</name>
    <name evidence="2" type="ORF">L211DRAFT_624556</name>
</gene>
<organism evidence="2 4">
    <name type="scientific">Terfezia boudieri ATCC MYA-4762</name>
    <dbReference type="NCBI Taxonomy" id="1051890"/>
    <lineage>
        <taxon>Eukaryota</taxon>
        <taxon>Fungi</taxon>
        <taxon>Dikarya</taxon>
        <taxon>Ascomycota</taxon>
        <taxon>Pezizomycotina</taxon>
        <taxon>Pezizomycetes</taxon>
        <taxon>Pezizales</taxon>
        <taxon>Pezizaceae</taxon>
        <taxon>Terfezia</taxon>
    </lineage>
</organism>
<keyword evidence="2" id="KW-0489">Methyltransferase</keyword>
<dbReference type="Gene3D" id="3.40.50.150">
    <property type="entry name" value="Vaccinia Virus protein VP39"/>
    <property type="match status" value="1"/>
</dbReference>
<evidence type="ECO:0000259" key="1">
    <source>
        <dbReference type="Pfam" id="PF13649"/>
    </source>
</evidence>
<keyword evidence="2" id="KW-0808">Transferase</keyword>
<feature type="domain" description="Methyltransferase" evidence="1">
    <location>
        <begin position="60"/>
        <end position="118"/>
    </location>
</feature>
<dbReference type="InterPro" id="IPR029063">
    <property type="entry name" value="SAM-dependent_MTases_sf"/>
</dbReference>
<dbReference type="SUPFAM" id="SSF53335">
    <property type="entry name" value="S-adenosyl-L-methionine-dependent methyltransferases"/>
    <property type="match status" value="1"/>
</dbReference>
<dbReference type="InterPro" id="IPR041698">
    <property type="entry name" value="Methyltransf_25"/>
</dbReference>
<proteinExistence type="predicted"/>
<accession>A0A3N4LAE2</accession>
<dbReference type="AlphaFoldDB" id="A0A3N4LAE2"/>
<keyword evidence="4" id="KW-1185">Reference proteome</keyword>
<dbReference type="OrthoDB" id="3647at2759"/>
<dbReference type="GO" id="GO:0032259">
    <property type="term" value="P:methylation"/>
    <property type="evidence" value="ECO:0007669"/>
    <property type="project" value="UniProtKB-KW"/>
</dbReference>
<dbReference type="CDD" id="cd02440">
    <property type="entry name" value="AdoMet_MTases"/>
    <property type="match status" value="1"/>
</dbReference>
<reference evidence="2 4" key="1">
    <citation type="journal article" date="2018" name="Nat. Ecol. Evol.">
        <title>Pezizomycetes genomes reveal the molecular basis of ectomycorrhizal truffle lifestyle.</title>
        <authorList>
            <person name="Murat C."/>
            <person name="Payen T."/>
            <person name="Noel B."/>
            <person name="Kuo A."/>
            <person name="Morin E."/>
            <person name="Chen J."/>
            <person name="Kohler A."/>
            <person name="Krizsan K."/>
            <person name="Balestrini R."/>
            <person name="Da Silva C."/>
            <person name="Montanini B."/>
            <person name="Hainaut M."/>
            <person name="Levati E."/>
            <person name="Barry K.W."/>
            <person name="Belfiori B."/>
            <person name="Cichocki N."/>
            <person name="Clum A."/>
            <person name="Dockter R.B."/>
            <person name="Fauchery L."/>
            <person name="Guy J."/>
            <person name="Iotti M."/>
            <person name="Le Tacon F."/>
            <person name="Lindquist E.A."/>
            <person name="Lipzen A."/>
            <person name="Malagnac F."/>
            <person name="Mello A."/>
            <person name="Molinier V."/>
            <person name="Miyauchi S."/>
            <person name="Poulain J."/>
            <person name="Riccioni C."/>
            <person name="Rubini A."/>
            <person name="Sitrit Y."/>
            <person name="Splivallo R."/>
            <person name="Traeger S."/>
            <person name="Wang M."/>
            <person name="Zifcakova L."/>
            <person name="Wipf D."/>
            <person name="Zambonelli A."/>
            <person name="Paolocci F."/>
            <person name="Nowrousian M."/>
            <person name="Ottonello S."/>
            <person name="Baldrian P."/>
            <person name="Spatafora J.W."/>
            <person name="Henrissat B."/>
            <person name="Nagy L.G."/>
            <person name="Aury J.M."/>
            <person name="Wincker P."/>
            <person name="Grigoriev I.V."/>
            <person name="Bonfante P."/>
            <person name="Martin F.M."/>
        </authorList>
    </citation>
    <scope>NUCLEOTIDE SEQUENCE [LARGE SCALE GENOMIC DNA]</scope>
    <source>
        <strain evidence="2 4">ATCC MYA-4762</strain>
    </source>
</reference>
<dbReference type="GO" id="GO:0008168">
    <property type="term" value="F:methyltransferase activity"/>
    <property type="evidence" value="ECO:0007669"/>
    <property type="project" value="UniProtKB-KW"/>
</dbReference>
<dbReference type="Pfam" id="PF13649">
    <property type="entry name" value="Methyltransf_25"/>
    <property type="match status" value="1"/>
</dbReference>
<dbReference type="Proteomes" id="UP000267821">
    <property type="component" value="Unassembled WGS sequence"/>
</dbReference>